<sequence>MKKLLLVALLFISCSKSDNEGTNQGSLDPIIGDWTIIESGGALNDGETFKESMPCSNAQKLHFYQDNLFELEIWWGDGNGGCDFDRIQEGEWIKTTRSDYPGANYRLIYYEIPGYLDRETGYPKISFEGNNMTIRYDYEESSYFKYSYKTYTRE</sequence>
<name>A0ABT5XL46_9FLAO</name>
<organism evidence="1 2">
    <name type="scientific">Flagellimonas okinawensis</name>
    <dbReference type="NCBI Taxonomy" id="3031324"/>
    <lineage>
        <taxon>Bacteria</taxon>
        <taxon>Pseudomonadati</taxon>
        <taxon>Bacteroidota</taxon>
        <taxon>Flavobacteriia</taxon>
        <taxon>Flavobacteriales</taxon>
        <taxon>Flavobacteriaceae</taxon>
        <taxon>Flagellimonas</taxon>
    </lineage>
</organism>
<evidence type="ECO:0008006" key="3">
    <source>
        <dbReference type="Google" id="ProtNLM"/>
    </source>
</evidence>
<evidence type="ECO:0000313" key="2">
    <source>
        <dbReference type="Proteomes" id="UP001217083"/>
    </source>
</evidence>
<evidence type="ECO:0000313" key="1">
    <source>
        <dbReference type="EMBL" id="MDF0706603.1"/>
    </source>
</evidence>
<dbReference type="EMBL" id="JARFVA010000001">
    <property type="protein sequence ID" value="MDF0706603.1"/>
    <property type="molecule type" value="Genomic_DNA"/>
</dbReference>
<reference evidence="1 2" key="1">
    <citation type="submission" date="2023-03" db="EMBL/GenBank/DDBJ databases">
        <title>Muricauda XX sp. nov. and Muricauda XXX sp. nov., two novel species isolated from Okinawa Trough.</title>
        <authorList>
            <person name="Cao W."/>
            <person name="Deng X."/>
        </authorList>
    </citation>
    <scope>NUCLEOTIDE SEQUENCE [LARGE SCALE GENOMIC DNA]</scope>
    <source>
        <strain evidence="1 2">81s02</strain>
    </source>
</reference>
<accession>A0ABT5XL46</accession>
<dbReference type="RefSeq" id="WP_275648636.1">
    <property type="nucleotide sequence ID" value="NZ_JARFVA010000001.1"/>
</dbReference>
<dbReference type="Proteomes" id="UP001217083">
    <property type="component" value="Unassembled WGS sequence"/>
</dbReference>
<keyword evidence="2" id="KW-1185">Reference proteome</keyword>
<protein>
    <recommendedName>
        <fullName evidence="3">Lipocalin-like domain-containing protein</fullName>
    </recommendedName>
</protein>
<proteinExistence type="predicted"/>
<comment type="caution">
    <text evidence="1">The sequence shown here is derived from an EMBL/GenBank/DDBJ whole genome shotgun (WGS) entry which is preliminary data.</text>
</comment>
<gene>
    <name evidence="1" type="ORF">PY091_05200</name>
</gene>